<dbReference type="InterPro" id="IPR002514">
    <property type="entry name" value="Transposase_8"/>
</dbReference>
<organism evidence="3 4">
    <name type="scientific">Cyclotella cryptica</name>
    <dbReference type="NCBI Taxonomy" id="29204"/>
    <lineage>
        <taxon>Eukaryota</taxon>
        <taxon>Sar</taxon>
        <taxon>Stramenopiles</taxon>
        <taxon>Ochrophyta</taxon>
        <taxon>Bacillariophyta</taxon>
        <taxon>Coscinodiscophyceae</taxon>
        <taxon>Thalassiosirophycidae</taxon>
        <taxon>Stephanodiscales</taxon>
        <taxon>Stephanodiscaceae</taxon>
        <taxon>Cyclotella</taxon>
    </lineage>
</organism>
<gene>
    <name evidence="3" type="ORF">HJC23_004417</name>
</gene>
<sequence length="390" mass="44392">MNHATPFVDNMAQAAATNHSITSNTSEPPLHNQQGHAPGTNSLPHISSPIQKRKHEEFTIAQKLSILAQLRGKQKVSVPTLAARHNTSRTTIYRWKKEEARLNRLAKRSMGNCKRATLSHTGATNSNKSGSNKFSRKSYNDEFTAAEKLNVLKECHANPSTSVKEIADRFGTHPRSIYRWKKDEEKLQQLVQSDKPNVKRLAIDGLYRVKMAIEQFCWGTQSVTGTMIAAKAKEVRDELLAEHDISPFLTDGEVKALMEFTASSSWGRKLIVKLGWKNGEQQDQHSPEAVDMSLNEASFAPHPESQEDYYSANSKQLRMKRQIDDMKKEINLLKRKIIRLEMRNDVLEKENSELKMHQERFNSELVLGDCRTGDDVEKNELQMLNPYPLE</sequence>
<dbReference type="PANTHER" id="PTHR33215">
    <property type="entry name" value="PROTEIN DISTAL ANTENNA"/>
    <property type="match status" value="1"/>
</dbReference>
<dbReference type="AlphaFoldDB" id="A0ABD3QGN3"/>
<evidence type="ECO:0000256" key="1">
    <source>
        <dbReference type="SAM" id="Coils"/>
    </source>
</evidence>
<dbReference type="PANTHER" id="PTHR33215:SF13">
    <property type="entry name" value="PROTEIN DISTAL ANTENNA"/>
    <property type="match status" value="1"/>
</dbReference>
<feature type="coiled-coil region" evidence="1">
    <location>
        <begin position="316"/>
        <end position="357"/>
    </location>
</feature>
<protein>
    <recommendedName>
        <fullName evidence="5">Transposase</fullName>
    </recommendedName>
</protein>
<dbReference type="InterPro" id="IPR051839">
    <property type="entry name" value="RD_transcriptional_regulator"/>
</dbReference>
<keyword evidence="4" id="KW-1185">Reference proteome</keyword>
<dbReference type="Gene3D" id="1.10.10.60">
    <property type="entry name" value="Homeodomain-like"/>
    <property type="match status" value="1"/>
</dbReference>
<name>A0ABD3QGN3_9STRA</name>
<comment type="caution">
    <text evidence="3">The sequence shown here is derived from an EMBL/GenBank/DDBJ whole genome shotgun (WGS) entry which is preliminary data.</text>
</comment>
<reference evidence="3 4" key="1">
    <citation type="journal article" date="2020" name="G3 (Bethesda)">
        <title>Improved Reference Genome for Cyclotella cryptica CCMP332, a Model for Cell Wall Morphogenesis, Salinity Adaptation, and Lipid Production in Diatoms (Bacillariophyta).</title>
        <authorList>
            <person name="Roberts W.R."/>
            <person name="Downey K.M."/>
            <person name="Ruck E.C."/>
            <person name="Traller J.C."/>
            <person name="Alverson A.J."/>
        </authorList>
    </citation>
    <scope>NUCLEOTIDE SEQUENCE [LARGE SCALE GENOMIC DNA]</scope>
    <source>
        <strain evidence="3 4">CCMP332</strain>
    </source>
</reference>
<proteinExistence type="predicted"/>
<dbReference type="SUPFAM" id="SSF46689">
    <property type="entry name" value="Homeodomain-like"/>
    <property type="match status" value="2"/>
</dbReference>
<evidence type="ECO:0000313" key="4">
    <source>
        <dbReference type="Proteomes" id="UP001516023"/>
    </source>
</evidence>
<evidence type="ECO:0000256" key="2">
    <source>
        <dbReference type="SAM" id="MobiDB-lite"/>
    </source>
</evidence>
<dbReference type="Pfam" id="PF01527">
    <property type="entry name" value="HTH_Tnp_1"/>
    <property type="match status" value="1"/>
</dbReference>
<accession>A0ABD3QGN3</accession>
<dbReference type="Proteomes" id="UP001516023">
    <property type="component" value="Unassembled WGS sequence"/>
</dbReference>
<feature type="region of interest" description="Disordered" evidence="2">
    <location>
        <begin position="21"/>
        <end position="47"/>
    </location>
</feature>
<keyword evidence="1" id="KW-0175">Coiled coil</keyword>
<dbReference type="InterPro" id="IPR009057">
    <property type="entry name" value="Homeodomain-like_sf"/>
</dbReference>
<evidence type="ECO:0008006" key="5">
    <source>
        <dbReference type="Google" id="ProtNLM"/>
    </source>
</evidence>
<dbReference type="EMBL" id="JABMIG020000044">
    <property type="protein sequence ID" value="KAL3798666.1"/>
    <property type="molecule type" value="Genomic_DNA"/>
</dbReference>
<evidence type="ECO:0000313" key="3">
    <source>
        <dbReference type="EMBL" id="KAL3798666.1"/>
    </source>
</evidence>